<evidence type="ECO:0000256" key="1">
    <source>
        <dbReference type="RuleBase" id="RU361178"/>
    </source>
</evidence>
<dbReference type="PROSITE" id="PS50822">
    <property type="entry name" value="PIWI"/>
    <property type="match status" value="1"/>
</dbReference>
<dbReference type="InterPro" id="IPR003100">
    <property type="entry name" value="PAZ_dom"/>
</dbReference>
<feature type="domain" description="PAZ" evidence="2">
    <location>
        <begin position="1"/>
        <end position="50"/>
    </location>
</feature>
<name>A0A7R8VMI0_TIMDO</name>
<dbReference type="Pfam" id="PF02170">
    <property type="entry name" value="PAZ"/>
    <property type="match status" value="1"/>
</dbReference>
<dbReference type="Gene3D" id="3.40.50.2300">
    <property type="match status" value="1"/>
</dbReference>
<protein>
    <recommendedName>
        <fullName evidence="5">Piwi</fullName>
    </recommendedName>
</protein>
<dbReference type="AlphaFoldDB" id="A0A7R8VMI0"/>
<dbReference type="Gene3D" id="2.170.260.10">
    <property type="entry name" value="paz domain"/>
    <property type="match status" value="1"/>
</dbReference>
<dbReference type="Gene3D" id="3.30.420.10">
    <property type="entry name" value="Ribonuclease H-like superfamily/Ribonuclease H"/>
    <property type="match status" value="2"/>
</dbReference>
<proteinExistence type="inferred from homology"/>
<dbReference type="SMART" id="SM00949">
    <property type="entry name" value="PAZ"/>
    <property type="match status" value="1"/>
</dbReference>
<evidence type="ECO:0000313" key="4">
    <source>
        <dbReference type="EMBL" id="CAD7199653.1"/>
    </source>
</evidence>
<sequence length="607" mass="67830">MGGRCQGQKYQINITQPKQPMLVSRSKPRELRAGMSELVYLVPELCRMTGLTDEMRANFHLMRALAEHTRVGPDVRIQKLNNFCNRLLGEQAVRQDLEEWNLQLSNRLVEFNGRILPQEKILQAQDIKYDAGADTDWTRNLRSNPLLIIPQMQFWVVIVPNRCARDAGGFIQTLIKAAGGMRFIMPKPQVSLLGSEIALAWLKAVWVFMVLARLSCLLPQLSQFLFSLISLVEIPDDRAGTYVNALENVISGKNPQLIMCIVSNNRIDRYSAIKKKCCVDRAVPTQVMLAKNLASKGVMSIATKVAIQINCKTGGAPWTVDVPLTNLMIVGFDVCHDTTDKGKSYGAMVASLNKSLSRYFSAVSAHTSGEELSSHLAANMTNTSLRCLLTQVGRSYHNKSLSRYFSAVSAHTSGEELSSHLAANMTKALRKYQEHNQGNLPGRIVFYRDGVGEGQIPYVFLTEVKLLKASCDQLDKIYGGTPVKMAFIIVTKRINTRIFLKGGNPPPGTVVDDCITIPDRYDFYLVSQSVRQGTVSPTSYNVISDNIGLDPDKLQRLTYKLTHLYYNWSGTVRVPAPCQYAHKLAFLVGQALHRSPNVQLDDYLYFL</sequence>
<dbReference type="PROSITE" id="PS50821">
    <property type="entry name" value="PAZ"/>
    <property type="match status" value="1"/>
</dbReference>
<dbReference type="GO" id="GO:0034587">
    <property type="term" value="P:piRNA processing"/>
    <property type="evidence" value="ECO:0007669"/>
    <property type="project" value="UniProtKB-ARBA"/>
</dbReference>
<dbReference type="EMBL" id="OA566941">
    <property type="protein sequence ID" value="CAD7199653.1"/>
    <property type="molecule type" value="Genomic_DNA"/>
</dbReference>
<dbReference type="InterPro" id="IPR036397">
    <property type="entry name" value="RNaseH_sf"/>
</dbReference>
<dbReference type="SUPFAM" id="SSF101690">
    <property type="entry name" value="PAZ domain"/>
    <property type="match status" value="1"/>
</dbReference>
<dbReference type="CDD" id="cd04658">
    <property type="entry name" value="Piwi_piwi-like_Euk"/>
    <property type="match status" value="1"/>
</dbReference>
<dbReference type="Pfam" id="PF02171">
    <property type="entry name" value="Piwi"/>
    <property type="match status" value="2"/>
</dbReference>
<dbReference type="SMART" id="SM00950">
    <property type="entry name" value="Piwi"/>
    <property type="match status" value="1"/>
</dbReference>
<organism evidence="4">
    <name type="scientific">Timema douglasi</name>
    <name type="common">Walking stick</name>
    <dbReference type="NCBI Taxonomy" id="61478"/>
    <lineage>
        <taxon>Eukaryota</taxon>
        <taxon>Metazoa</taxon>
        <taxon>Ecdysozoa</taxon>
        <taxon>Arthropoda</taxon>
        <taxon>Hexapoda</taxon>
        <taxon>Insecta</taxon>
        <taxon>Pterygota</taxon>
        <taxon>Neoptera</taxon>
        <taxon>Polyneoptera</taxon>
        <taxon>Phasmatodea</taxon>
        <taxon>Timematodea</taxon>
        <taxon>Timematoidea</taxon>
        <taxon>Timematidae</taxon>
        <taxon>Timema</taxon>
    </lineage>
</organism>
<evidence type="ECO:0000259" key="2">
    <source>
        <dbReference type="PROSITE" id="PS50821"/>
    </source>
</evidence>
<dbReference type="InterPro" id="IPR003165">
    <property type="entry name" value="Piwi"/>
</dbReference>
<dbReference type="SUPFAM" id="SSF53098">
    <property type="entry name" value="Ribonuclease H-like"/>
    <property type="match status" value="2"/>
</dbReference>
<evidence type="ECO:0008006" key="5">
    <source>
        <dbReference type="Google" id="ProtNLM"/>
    </source>
</evidence>
<dbReference type="InterPro" id="IPR036085">
    <property type="entry name" value="PAZ_dom_sf"/>
</dbReference>
<accession>A0A7R8VMI0</accession>
<dbReference type="InterPro" id="IPR012337">
    <property type="entry name" value="RNaseH-like_sf"/>
</dbReference>
<dbReference type="GO" id="GO:0003723">
    <property type="term" value="F:RNA binding"/>
    <property type="evidence" value="ECO:0007669"/>
    <property type="project" value="InterPro"/>
</dbReference>
<evidence type="ECO:0000259" key="3">
    <source>
        <dbReference type="PROSITE" id="PS50822"/>
    </source>
</evidence>
<feature type="domain" description="Piwi" evidence="3">
    <location>
        <begin position="257"/>
        <end position="593"/>
    </location>
</feature>
<gene>
    <name evidence="4" type="ORF">TDIB3V08_LOCUS5901</name>
</gene>
<dbReference type="PANTHER" id="PTHR22891">
    <property type="entry name" value="EUKARYOTIC TRANSLATION INITIATION FACTOR 2C"/>
    <property type="match status" value="1"/>
</dbReference>
<comment type="similarity">
    <text evidence="1">Belongs to the argonaute family.</text>
</comment>
<reference evidence="4" key="1">
    <citation type="submission" date="2020-11" db="EMBL/GenBank/DDBJ databases">
        <authorList>
            <person name="Tran Van P."/>
        </authorList>
    </citation>
    <scope>NUCLEOTIDE SEQUENCE</scope>
</reference>